<sequence length="122" mass="13752">MMFKTFENLILPSSPSFQHNNRTASLPPPTSLSPLYISLSFFSPPPSSSSSTSDRPYSPSSTSRHRIEPMVSLALIPHLSLSLSLPFFHLLPPPLCLFFLSFPSSNFKQSLLFFFDKREKTK</sequence>
<organism evidence="2 3">
    <name type="scientific">Nelumbo nucifera</name>
    <name type="common">Sacred lotus</name>
    <dbReference type="NCBI Taxonomy" id="4432"/>
    <lineage>
        <taxon>Eukaryota</taxon>
        <taxon>Viridiplantae</taxon>
        <taxon>Streptophyta</taxon>
        <taxon>Embryophyta</taxon>
        <taxon>Tracheophyta</taxon>
        <taxon>Spermatophyta</taxon>
        <taxon>Magnoliopsida</taxon>
        <taxon>Proteales</taxon>
        <taxon>Nelumbonaceae</taxon>
        <taxon>Nelumbo</taxon>
    </lineage>
</organism>
<dbReference type="Proteomes" id="UP000607653">
    <property type="component" value="Unassembled WGS sequence"/>
</dbReference>
<evidence type="ECO:0000313" key="3">
    <source>
        <dbReference type="Proteomes" id="UP000607653"/>
    </source>
</evidence>
<evidence type="ECO:0000313" key="2">
    <source>
        <dbReference type="EMBL" id="DAD32454.1"/>
    </source>
</evidence>
<dbReference type="EMBL" id="DUZY01000003">
    <property type="protein sequence ID" value="DAD32454.1"/>
    <property type="molecule type" value="Genomic_DNA"/>
</dbReference>
<protein>
    <submittedName>
        <fullName evidence="2">Uncharacterized protein</fullName>
    </submittedName>
</protein>
<comment type="caution">
    <text evidence="2">The sequence shown here is derived from an EMBL/GenBank/DDBJ whole genome shotgun (WGS) entry which is preliminary data.</text>
</comment>
<evidence type="ECO:0000256" key="1">
    <source>
        <dbReference type="SAM" id="MobiDB-lite"/>
    </source>
</evidence>
<name>A0A822YE51_NELNU</name>
<feature type="region of interest" description="Disordered" evidence="1">
    <location>
        <begin position="43"/>
        <end position="64"/>
    </location>
</feature>
<dbReference type="AlphaFoldDB" id="A0A822YE51"/>
<accession>A0A822YE51</accession>
<gene>
    <name evidence="2" type="ORF">HUJ06_011305</name>
</gene>
<keyword evidence="3" id="KW-1185">Reference proteome</keyword>
<reference evidence="2 3" key="1">
    <citation type="journal article" date="2020" name="Mol. Biol. Evol.">
        <title>Distinct Expression and Methylation Patterns for Genes with Different Fates following a Single Whole-Genome Duplication in Flowering Plants.</title>
        <authorList>
            <person name="Shi T."/>
            <person name="Rahmani R.S."/>
            <person name="Gugger P.F."/>
            <person name="Wang M."/>
            <person name="Li H."/>
            <person name="Zhang Y."/>
            <person name="Li Z."/>
            <person name="Wang Q."/>
            <person name="Van de Peer Y."/>
            <person name="Marchal K."/>
            <person name="Chen J."/>
        </authorList>
    </citation>
    <scope>NUCLEOTIDE SEQUENCE [LARGE SCALE GENOMIC DNA]</scope>
    <source>
        <tissue evidence="2">Leaf</tissue>
    </source>
</reference>
<feature type="compositionally biased region" description="Low complexity" evidence="1">
    <location>
        <begin position="43"/>
        <end position="62"/>
    </location>
</feature>
<proteinExistence type="predicted"/>